<organism evidence="1 2">
    <name type="scientific">Jaminaea rosea</name>
    <dbReference type="NCBI Taxonomy" id="1569628"/>
    <lineage>
        <taxon>Eukaryota</taxon>
        <taxon>Fungi</taxon>
        <taxon>Dikarya</taxon>
        <taxon>Basidiomycota</taxon>
        <taxon>Ustilaginomycotina</taxon>
        <taxon>Exobasidiomycetes</taxon>
        <taxon>Microstromatales</taxon>
        <taxon>Microstromatales incertae sedis</taxon>
        <taxon>Jaminaea</taxon>
    </lineage>
</organism>
<dbReference type="EMBL" id="KZ819676">
    <property type="protein sequence ID" value="PWN25384.1"/>
    <property type="molecule type" value="Genomic_DNA"/>
</dbReference>
<sequence length="83" mass="9736">MDRGIRLMVRAQTAVMPSIRGLISRRLPRLVSRRIHPSFQSLPYEIRVACYLADWMFLALVVRKWYILLRILAIRGRLSLPST</sequence>
<reference evidence="1 2" key="1">
    <citation type="journal article" date="2018" name="Mol. Biol. Evol.">
        <title>Broad Genomic Sampling Reveals a Smut Pathogenic Ancestry of the Fungal Clade Ustilaginomycotina.</title>
        <authorList>
            <person name="Kijpornyongpan T."/>
            <person name="Mondo S.J."/>
            <person name="Barry K."/>
            <person name="Sandor L."/>
            <person name="Lee J."/>
            <person name="Lipzen A."/>
            <person name="Pangilinan J."/>
            <person name="LaButti K."/>
            <person name="Hainaut M."/>
            <person name="Henrissat B."/>
            <person name="Grigoriev I.V."/>
            <person name="Spatafora J.W."/>
            <person name="Aime M.C."/>
        </authorList>
    </citation>
    <scope>NUCLEOTIDE SEQUENCE [LARGE SCALE GENOMIC DNA]</scope>
    <source>
        <strain evidence="1 2">MCA 5214</strain>
    </source>
</reference>
<evidence type="ECO:0000313" key="1">
    <source>
        <dbReference type="EMBL" id="PWN25384.1"/>
    </source>
</evidence>
<dbReference type="RefSeq" id="XP_025359996.1">
    <property type="nucleotide sequence ID" value="XM_025509832.1"/>
</dbReference>
<proteinExistence type="predicted"/>
<dbReference type="Proteomes" id="UP000245884">
    <property type="component" value="Unassembled WGS sequence"/>
</dbReference>
<keyword evidence="2" id="KW-1185">Reference proteome</keyword>
<protein>
    <submittedName>
        <fullName evidence="1">Uncharacterized protein</fullName>
    </submittedName>
</protein>
<name>A0A316UKC4_9BASI</name>
<dbReference type="GeneID" id="37031655"/>
<gene>
    <name evidence="1" type="ORF">BDZ90DRAFT_74522</name>
</gene>
<accession>A0A316UKC4</accession>
<dbReference type="AlphaFoldDB" id="A0A316UKC4"/>
<evidence type="ECO:0000313" key="2">
    <source>
        <dbReference type="Proteomes" id="UP000245884"/>
    </source>
</evidence>